<keyword evidence="3 10" id="KW-0812">Transmembrane</keyword>
<feature type="compositionally biased region" description="Basic and acidic residues" evidence="9">
    <location>
        <begin position="1766"/>
        <end position="1778"/>
    </location>
</feature>
<dbReference type="GO" id="GO:0008088">
    <property type="term" value="P:axo-dendritic transport"/>
    <property type="evidence" value="ECO:0007669"/>
    <property type="project" value="TreeGrafter"/>
</dbReference>
<feature type="transmembrane region" description="Helical" evidence="10">
    <location>
        <begin position="202"/>
        <end position="224"/>
    </location>
</feature>
<feature type="transmembrane region" description="Helical" evidence="10">
    <location>
        <begin position="744"/>
        <end position="766"/>
    </location>
</feature>
<keyword evidence="2" id="KW-0716">Sensory transduction</keyword>
<evidence type="ECO:0000256" key="3">
    <source>
        <dbReference type="ARBA" id="ARBA00022692"/>
    </source>
</evidence>
<feature type="transmembrane region" description="Helical" evidence="10">
    <location>
        <begin position="47"/>
        <end position="68"/>
    </location>
</feature>
<keyword evidence="6 10" id="KW-0472">Membrane</keyword>
<dbReference type="GO" id="GO:0004984">
    <property type="term" value="F:olfactory receptor activity"/>
    <property type="evidence" value="ECO:0007669"/>
    <property type="project" value="InterPro"/>
</dbReference>
<keyword evidence="8" id="KW-0807">Transducer</keyword>
<evidence type="ECO:0000256" key="7">
    <source>
        <dbReference type="ARBA" id="ARBA00023170"/>
    </source>
</evidence>
<keyword evidence="5 10" id="KW-1133">Transmembrane helix</keyword>
<organism evidence="12 13">
    <name type="scientific">Trachymyrmex cornetzi</name>
    <dbReference type="NCBI Taxonomy" id="471704"/>
    <lineage>
        <taxon>Eukaryota</taxon>
        <taxon>Metazoa</taxon>
        <taxon>Ecdysozoa</taxon>
        <taxon>Arthropoda</taxon>
        <taxon>Hexapoda</taxon>
        <taxon>Insecta</taxon>
        <taxon>Pterygota</taxon>
        <taxon>Neoptera</taxon>
        <taxon>Endopterygota</taxon>
        <taxon>Hymenoptera</taxon>
        <taxon>Apocrita</taxon>
        <taxon>Aculeata</taxon>
        <taxon>Formicoidea</taxon>
        <taxon>Formicidae</taxon>
        <taxon>Myrmicinae</taxon>
        <taxon>Trachymyrmex</taxon>
    </lineage>
</organism>
<feature type="transmembrane region" description="Helical" evidence="10">
    <location>
        <begin position="377"/>
        <end position="398"/>
    </location>
</feature>
<feature type="transmembrane region" description="Helical" evidence="10">
    <location>
        <begin position="845"/>
        <end position="864"/>
    </location>
</feature>
<evidence type="ECO:0000256" key="1">
    <source>
        <dbReference type="ARBA" id="ARBA00004141"/>
    </source>
</evidence>
<evidence type="ECO:0000256" key="8">
    <source>
        <dbReference type="ARBA" id="ARBA00023224"/>
    </source>
</evidence>
<dbReference type="GO" id="GO:0016020">
    <property type="term" value="C:membrane"/>
    <property type="evidence" value="ECO:0007669"/>
    <property type="project" value="UniProtKB-SubCell"/>
</dbReference>
<feature type="transmembrane region" description="Helical" evidence="10">
    <location>
        <begin position="479"/>
        <end position="498"/>
    </location>
</feature>
<feature type="transmembrane region" description="Helical" evidence="10">
    <location>
        <begin position="577"/>
        <end position="596"/>
    </location>
</feature>
<accession>A0A195E183</accession>
<evidence type="ECO:0000256" key="5">
    <source>
        <dbReference type="ARBA" id="ARBA00022989"/>
    </source>
</evidence>
<dbReference type="PANTHER" id="PTHR13650">
    <property type="entry name" value="SPATACSIN"/>
    <property type="match status" value="1"/>
</dbReference>
<keyword evidence="4" id="KW-0552">Olfaction</keyword>
<dbReference type="InterPro" id="IPR028107">
    <property type="entry name" value="Spatacsin_C_dom"/>
</dbReference>
<feature type="transmembrane region" description="Helical" evidence="10">
    <location>
        <begin position="313"/>
        <end position="331"/>
    </location>
</feature>
<dbReference type="GO" id="GO:0045202">
    <property type="term" value="C:synapse"/>
    <property type="evidence" value="ECO:0007669"/>
    <property type="project" value="TreeGrafter"/>
</dbReference>
<dbReference type="PANTHER" id="PTHR13650:SF0">
    <property type="entry name" value="SPATACSIN"/>
    <property type="match status" value="1"/>
</dbReference>
<evidence type="ECO:0000313" key="13">
    <source>
        <dbReference type="Proteomes" id="UP000078492"/>
    </source>
</evidence>
<sequence length="2851" mass="326346">MSSTRNEKDSNYQQDIQYIFKLNNWILGSIGIWPVSIQGIGRHASKIAIALGNLALSFAMVPCALHIVYDEKDIIMRLKLCGLLAFCLTAMTKYCILAIRRPKILRCIEYVKNDWWQVTFRSDRELMLKYATIGRNLTIIGASFMYTAGVIYYGILIPFFSETKINNQTIRPLVYPTYSEFYQSQISPIYEIVYVAHCMCGYTIYSITAGACGLAALFVTHACGQIQVIMSRLKNLLNDENPNIHQRIAIIVKDHVRIVRFSAVVEEVLQEVCLVEFTSSVCTICLLEYYCIVVTFKSDRELMLKYATTGRNLTIIGMCFMYTAGIIYHLILPFCVEHKINNQTIRPLVYPTYSKFTQSQISPIYEIVYVAHCMCGYTIYSLTAGACGLAALFVTHACGQIQVIMSRMENLLNDENPNIHQQIAIIVKDHVRIVRFSAVIEEVLQEVCLVEFISSVCIICLLEYYCIVDWKDDNKISLATYFLLFISFCFNVYILCYIGELLMEKSIEIGSMCYMINWYQLSPRSVRSLILIIAMSSHPIKLTAGRMANLSLTTFGNVTFKSDRELMLKYATTGRNLTIIGMCFMYTAGIIYHLILPFCVEHKIDNQTIRPLVYPTYSKFTQSQISPIYEIVYVAHCMCGYTIYSVTVGACGLAALFVTHACGQIQILISQLEDLLAGERFKQSPNVHYQIAAIVRNHVKIIKFAAKVEEVLQEVCLVEFTSSVCTICLLEYYCIADWTADDRLSFATFSLLLVSFCFNIYILCYIGELLIEKSTQIGSICYMINWYQLSPISARSLILIIAMSSHPIKLSAGRMVDLSLKSFKSAKFSSDRELMLKYATTGRRLSMISATSMYVAGFIYHTILPFCTEHKVDNQTIRPLVYPTYSKFFKTQASPIYEMVYLAHCVCGYTMYSVTAGSCGLAAIFATHACGQIEVIISRLEDLSCGKNFEQLSDVNQRIALIVKSHVRILRFSAAVEGILQEVCLLEFASSIFTMCLPEYYCIVSSQIGTRCFMIRWYQLPAKSVRSLVLVIAMSSHPIKISAGRMIDLSLATFGNVRIGGIPVECLTGESAAIWSGWRTLGDRELVREASAKGTHIKLAHKCLAHRKNCSVEQACTYFNKEVDNWVDELLNKKQVHRASHVLKNMEKDPMEHIFVISIKSKDSFLRDYLCEYMININGFKNEHIAAWNIIKSIKQYEEKCKIQNELSSCICIDDIMKLPQNIEEALRTELYFSLNDPEILENVSNNILWDYLLSNNKINALKIWIDTKYNPDGSQISDKIDPHLKLLFTNLNITPDMVDYIDSSNAGDLVKNLAKNHFCRYGIFTIEEKNDLQLILNRSFGCGITLEELSTKILSLASSNINKTEFLQNIDYQLCLIDCSQNCDTQEDTLKLKKFFNVLTDMCNARNNYEDALIHGIVGSIDYLSDDFNDYLKTNYLVSLALIFLQSWQMQNALCHNTKSLEKNTLMRDIFTNKTVLKIDTRVISQEVLQCTLRHVPELQYIIEDQSKKDDITVYDLLDGYRNLNSKSAFKWRFKNELMPIFTNEKLVKTYGHQETLTYGYYLKEGRPNMAVYHLHAQAKLLGNVSSHRKFKAALYAHVLALRNLDKSDIVCSCIAFVELLKIDSNNLRLHVTVAKYVQEQLNISIGNLLENVVYKNQTDLKTVMLYLEQSFQKYLVDKTFDNAQFVETLKTWDIIVRFARVHNCVLPEILLKYLVDHDLWFEFVAVCDIFSYPKAQVLENTKLFNNASIREHLLTCLSNDKLSKSEPYNEKTKSQDPRQSSSRQHKKVGTKENKSPKSTSATSEIETDTISAKDVFNNCTSTSSDNNLWLTILNCHQSQDPPRALINASRSNLRPLLTVLATCYEPSSVVAYCYCWMVISTGREDIFHDYTECLEKQIWPSDKVSELLNKMVQYNYIKTINRAYKIFMPDSILNPFFEFLMQAISYGEFKENQQYLIEFKSQCSSLQTNKIVDWDSVHFTYLKNLYWVAVVATQCIVTALSYGFQSTFLRVKFLETLIKCNFSADLPVTVPDFQRLLDIMKILEKTDVKLNFRAVIPINNTYNFDTEIQRCINDLMAIENYSTALELACYTEFNSSEIILAQARNTFKQSINKDGEVNSAFWMQCAQNFNKYKVPPQVAVEFFVEHAEKVVSHKERYEVLKLAYETMKNAEIEQQTIDTLEMAMWKSCILAGPENIEFDNNDRIFNKLKTELLSGLDKLQVTCSLIDENEKSAAEILINKLIDLGKLDTALRISVIFHYNHKDLQILMLCSSLAEGEISPTDLTAQQKSLLEEKNQYKQQKYGFLRNRGLQKFSSSSSLNTISSIVEPSKTDDTTISNRHFQMECISILEKLSEILAHGKETCFRIVSCYKLAVLLGKTYQSLLILKDPIKFLQEIVESNIENKFETANDIIMSYKIKTANVATFLTENITMHINSAIEDGQEDLIFMWGYSLNSHFHLIMELCNDISLLGLKLLKTAQSLLEKYVNIHDEKKNGLKTIVELLIRSHDCFTASCNMEGIASILRKCQSLANMLQILKYWALLVRLVTGVGRFTEMNYVFQILKENDQFESLLGQGLDKVPGLKMALLEFLKRQCPEDKELFTLVALHFRLYYEIALMWENESKEIITKLISEILKECGKGITGIPVEIKFTRNDNVLKQLQLAVTNFTHATQYYLQDKKLNLASQCSHQAQLVALQIGLLNIVPQNQQAVCLLNLKSDELERILCHTLNFPQALIVIRAYNYHVDWVNLIYHHCILKGDTGYLKEFLTVINLTPMIVEDCARRYRLEKSINHSMTDNMKILISQISDVECKYMLASQLGFKDIVEEMLNDPMIGAYLKDTIWKKGYTAS</sequence>
<evidence type="ECO:0000313" key="12">
    <source>
        <dbReference type="EMBL" id="KYN18898.1"/>
    </source>
</evidence>
<feature type="transmembrane region" description="Helical" evidence="10">
    <location>
        <begin position="137"/>
        <end position="160"/>
    </location>
</feature>
<dbReference type="GO" id="GO:0007268">
    <property type="term" value="P:chemical synaptic transmission"/>
    <property type="evidence" value="ECO:0007669"/>
    <property type="project" value="TreeGrafter"/>
</dbReference>
<dbReference type="GO" id="GO:0030425">
    <property type="term" value="C:dendrite"/>
    <property type="evidence" value="ECO:0007669"/>
    <property type="project" value="TreeGrafter"/>
</dbReference>
<feature type="region of interest" description="Disordered" evidence="9">
    <location>
        <begin position="1766"/>
        <end position="1807"/>
    </location>
</feature>
<dbReference type="STRING" id="471704.A0A195E183"/>
<keyword evidence="13" id="KW-1185">Reference proteome</keyword>
<gene>
    <name evidence="12" type="ORF">ALC57_08741</name>
</gene>
<dbReference type="GO" id="GO:0048489">
    <property type="term" value="P:synaptic vesicle transport"/>
    <property type="evidence" value="ECO:0007669"/>
    <property type="project" value="TreeGrafter"/>
</dbReference>
<evidence type="ECO:0000256" key="6">
    <source>
        <dbReference type="ARBA" id="ARBA00023136"/>
    </source>
</evidence>
<dbReference type="InterPro" id="IPR028103">
    <property type="entry name" value="Spatacsin"/>
</dbReference>
<feature type="domain" description="Spatacsin C-terminal" evidence="11">
    <location>
        <begin position="2471"/>
        <end position="2787"/>
    </location>
</feature>
<evidence type="ECO:0000256" key="2">
    <source>
        <dbReference type="ARBA" id="ARBA00022606"/>
    </source>
</evidence>
<protein>
    <submittedName>
        <fullName evidence="12">Spatacsin</fullName>
    </submittedName>
</protein>
<dbReference type="Pfam" id="PF14649">
    <property type="entry name" value="Spatacsin_C"/>
    <property type="match status" value="1"/>
</dbReference>
<dbReference type="GO" id="GO:0030424">
    <property type="term" value="C:axon"/>
    <property type="evidence" value="ECO:0007669"/>
    <property type="project" value="TreeGrafter"/>
</dbReference>
<name>A0A195E183_9HYME</name>
<dbReference type="GO" id="GO:0007165">
    <property type="term" value="P:signal transduction"/>
    <property type="evidence" value="ECO:0007669"/>
    <property type="project" value="UniProtKB-KW"/>
</dbReference>
<dbReference type="GO" id="GO:0005549">
    <property type="term" value="F:odorant binding"/>
    <property type="evidence" value="ECO:0007669"/>
    <property type="project" value="InterPro"/>
</dbReference>
<proteinExistence type="predicted"/>
<evidence type="ECO:0000256" key="4">
    <source>
        <dbReference type="ARBA" id="ARBA00022725"/>
    </source>
</evidence>
<evidence type="ECO:0000256" key="10">
    <source>
        <dbReference type="SAM" id="Phobius"/>
    </source>
</evidence>
<feature type="compositionally biased region" description="Polar residues" evidence="9">
    <location>
        <begin position="1798"/>
        <end position="1807"/>
    </location>
</feature>
<dbReference type="GO" id="GO:0007409">
    <property type="term" value="P:axonogenesis"/>
    <property type="evidence" value="ECO:0007669"/>
    <property type="project" value="TreeGrafter"/>
</dbReference>
<reference evidence="12 13" key="1">
    <citation type="submission" date="2015-09" db="EMBL/GenBank/DDBJ databases">
        <title>Trachymyrmex cornetzi WGS genome.</title>
        <authorList>
            <person name="Nygaard S."/>
            <person name="Hu H."/>
            <person name="Boomsma J."/>
            <person name="Zhang G."/>
        </authorList>
    </citation>
    <scope>NUCLEOTIDE SEQUENCE [LARGE SCALE GENOMIC DNA]</scope>
    <source>
        <strain evidence="12">Tcor2-1</strain>
        <tissue evidence="12">Whole body</tissue>
    </source>
</reference>
<dbReference type="GO" id="GO:0005737">
    <property type="term" value="C:cytoplasm"/>
    <property type="evidence" value="ECO:0007669"/>
    <property type="project" value="TreeGrafter"/>
</dbReference>
<dbReference type="EMBL" id="KQ979824">
    <property type="protein sequence ID" value="KYN18898.1"/>
    <property type="molecule type" value="Genomic_DNA"/>
</dbReference>
<keyword evidence="7" id="KW-0675">Receptor</keyword>
<comment type="subcellular location">
    <subcellularLocation>
        <location evidence="1">Membrane</location>
        <topology evidence="1">Multi-pass membrane protein</topology>
    </subcellularLocation>
</comment>
<evidence type="ECO:0000256" key="9">
    <source>
        <dbReference type="SAM" id="MobiDB-lite"/>
    </source>
</evidence>
<dbReference type="Proteomes" id="UP000078492">
    <property type="component" value="Unassembled WGS sequence"/>
</dbReference>
<dbReference type="Pfam" id="PF02949">
    <property type="entry name" value="7tm_6"/>
    <property type="match status" value="4"/>
</dbReference>
<dbReference type="InterPro" id="IPR004117">
    <property type="entry name" value="7tm6_olfct_rcpt"/>
</dbReference>
<evidence type="ECO:0000259" key="11">
    <source>
        <dbReference type="Pfam" id="PF14649"/>
    </source>
</evidence>